<feature type="signal peptide" evidence="1">
    <location>
        <begin position="1"/>
        <end position="24"/>
    </location>
</feature>
<evidence type="ECO:0000256" key="1">
    <source>
        <dbReference type="SAM" id="SignalP"/>
    </source>
</evidence>
<dbReference type="RefSeq" id="WP_074210777.1">
    <property type="nucleotide sequence ID" value="NZ_BJOI01000041.1"/>
</dbReference>
<proteinExistence type="predicted"/>
<evidence type="ECO:0000313" key="3">
    <source>
        <dbReference type="Proteomes" id="UP000185024"/>
    </source>
</evidence>
<dbReference type="AlphaFoldDB" id="A0A1N6DNW0"/>
<dbReference type="SUPFAM" id="SSF56935">
    <property type="entry name" value="Porins"/>
    <property type="match status" value="1"/>
</dbReference>
<evidence type="ECO:0000313" key="2">
    <source>
        <dbReference type="EMBL" id="SIN62400.1"/>
    </source>
</evidence>
<sequence>MISNYNRLSPAAIVMLGLSMTAGAVPLAYSAEAVHDSHWSGDLRVGANMDLIAEARDFGADMNRQVLDLREVEVSLESQINPWLYGMIFLTRPSDEDISVEEAAVIADLGRGFRLKAGKYRNEFGLLNTVHEPERPQVSLPLPVEEFLGEEQLRETAVTLGRLTDLGNGYRAGISGAVFNSDNDAAFDAGQSGDKAFGGKLYFGRQASDTAYQLGLSALTGKNDTVGTTDIQALDFRVLLEPEFARGYDYPARFSWMGEVLFNQREIAPGVSNNANGAWTLVDYQFKPAHHLGAGAEYTQGRLDKSLTSRAYSAHYSWYYSPHARLQVQAGASS</sequence>
<dbReference type="InterPro" id="IPR023614">
    <property type="entry name" value="Porin_dom_sf"/>
</dbReference>
<evidence type="ECO:0008006" key="4">
    <source>
        <dbReference type="Google" id="ProtNLM"/>
    </source>
</evidence>
<feature type="chain" id="PRO_5012658567" description="Alginate export domain-containing protein" evidence="1">
    <location>
        <begin position="25"/>
        <end position="334"/>
    </location>
</feature>
<dbReference type="Proteomes" id="UP000185024">
    <property type="component" value="Unassembled WGS sequence"/>
</dbReference>
<dbReference type="EMBL" id="FSQX01000001">
    <property type="protein sequence ID" value="SIN62400.1"/>
    <property type="molecule type" value="Genomic_DNA"/>
</dbReference>
<accession>A0A1N6DNW0</accession>
<gene>
    <name evidence="2" type="ORF">SAMN05878438_0879</name>
</gene>
<name>A0A1N6DNW0_9GAMM</name>
<dbReference type="GeneID" id="97277481"/>
<protein>
    <recommendedName>
        <fullName evidence="4">Alginate export domain-containing protein</fullName>
    </recommendedName>
</protein>
<organism evidence="2 3">
    <name type="scientific">Vreelandella aquamarina</name>
    <dbReference type="NCBI Taxonomy" id="77097"/>
    <lineage>
        <taxon>Bacteria</taxon>
        <taxon>Pseudomonadati</taxon>
        <taxon>Pseudomonadota</taxon>
        <taxon>Gammaproteobacteria</taxon>
        <taxon>Oceanospirillales</taxon>
        <taxon>Halomonadaceae</taxon>
        <taxon>Vreelandella</taxon>
    </lineage>
</organism>
<dbReference type="Gene3D" id="2.40.160.10">
    <property type="entry name" value="Porin"/>
    <property type="match status" value="1"/>
</dbReference>
<reference evidence="2 3" key="1">
    <citation type="submission" date="2016-11" db="EMBL/GenBank/DDBJ databases">
        <authorList>
            <person name="Jaros S."/>
            <person name="Januszkiewicz K."/>
            <person name="Wedrychowicz H."/>
        </authorList>
    </citation>
    <scope>NUCLEOTIDE SEQUENCE [LARGE SCALE GENOMIC DNA]</scope>
    <source>
        <strain evidence="2 3">ACAM 239</strain>
    </source>
</reference>
<keyword evidence="1" id="KW-0732">Signal</keyword>